<dbReference type="PIRSF" id="PIRSF001529">
    <property type="entry name" value="Ser-tRNA-synth_IIa"/>
    <property type="match status" value="1"/>
</dbReference>
<comment type="similarity">
    <text evidence="1">Belongs to the class-II aminoacyl-tRNA synthetase family. Type-1 seryl-tRNA synthetase subfamily.</text>
</comment>
<dbReference type="PROSITE" id="PS50862">
    <property type="entry name" value="AA_TRNA_LIGASE_II"/>
    <property type="match status" value="1"/>
</dbReference>
<evidence type="ECO:0000256" key="9">
    <source>
        <dbReference type="PIRSR" id="PIRSR001529-1"/>
    </source>
</evidence>
<dbReference type="NCBIfam" id="TIGR00414">
    <property type="entry name" value="serS"/>
    <property type="match status" value="1"/>
</dbReference>
<feature type="binding site" evidence="10">
    <location>
        <begin position="376"/>
        <end position="379"/>
    </location>
    <ligand>
        <name>ATP</name>
        <dbReference type="ChEBI" id="CHEBI:30616"/>
    </ligand>
</feature>
<evidence type="ECO:0000256" key="10">
    <source>
        <dbReference type="PIRSR" id="PIRSR001529-2"/>
    </source>
</evidence>
<dbReference type="SUPFAM" id="SSF46589">
    <property type="entry name" value="tRNA-binding arm"/>
    <property type="match status" value="1"/>
</dbReference>
<dbReference type="GO" id="GO:0004828">
    <property type="term" value="F:serine-tRNA ligase activity"/>
    <property type="evidence" value="ECO:0007669"/>
    <property type="project" value="UniProtKB-EC"/>
</dbReference>
<dbReference type="InterPro" id="IPR015866">
    <property type="entry name" value="Ser-tRNA-synth_1_N"/>
</dbReference>
<evidence type="ECO:0000256" key="8">
    <source>
        <dbReference type="ARBA" id="ARBA00031113"/>
    </source>
</evidence>
<keyword evidence="5 10" id="KW-0067">ATP-binding</keyword>
<organism evidence="12">
    <name type="scientific">Hemiselmis andersenii</name>
    <name type="common">Cryptophyte alga</name>
    <dbReference type="NCBI Taxonomy" id="464988"/>
    <lineage>
        <taxon>Eukaryota</taxon>
        <taxon>Cryptophyceae</taxon>
        <taxon>Cryptomonadales</taxon>
        <taxon>Hemiselmidaceae</taxon>
        <taxon>Hemiselmis</taxon>
    </lineage>
</organism>
<feature type="binding site" evidence="10">
    <location>
        <begin position="287"/>
        <end position="289"/>
    </location>
    <ligand>
        <name>ATP</name>
        <dbReference type="ChEBI" id="CHEBI:30616"/>
    </ligand>
</feature>
<feature type="binding site" evidence="9">
    <location>
        <position position="417"/>
    </location>
    <ligand>
        <name>L-serine</name>
        <dbReference type="ChEBI" id="CHEBI:33384"/>
    </ligand>
</feature>
<keyword evidence="7" id="KW-0030">Aminoacyl-tRNA synthetase</keyword>
<evidence type="ECO:0000256" key="6">
    <source>
        <dbReference type="ARBA" id="ARBA00022917"/>
    </source>
</evidence>
<dbReference type="InterPro" id="IPR010978">
    <property type="entry name" value="tRNA-bd_arm"/>
</dbReference>
<evidence type="ECO:0000313" key="12">
    <source>
        <dbReference type="EMBL" id="CAD8969890.1"/>
    </source>
</evidence>
<dbReference type="Pfam" id="PF00587">
    <property type="entry name" value="tRNA-synt_2b"/>
    <property type="match status" value="1"/>
</dbReference>
<keyword evidence="4" id="KW-0547">Nucleotide-binding</keyword>
<dbReference type="InterPro" id="IPR045864">
    <property type="entry name" value="aa-tRNA-synth_II/BPL/LPL"/>
</dbReference>
<feature type="binding site" evidence="9">
    <location>
        <position position="256"/>
    </location>
    <ligand>
        <name>L-serine</name>
        <dbReference type="ChEBI" id="CHEBI:33384"/>
    </ligand>
</feature>
<dbReference type="EMBL" id="HBFX01034662">
    <property type="protein sequence ID" value="CAD8969890.1"/>
    <property type="molecule type" value="Transcribed_RNA"/>
</dbReference>
<dbReference type="SUPFAM" id="SSF55681">
    <property type="entry name" value="Class II aaRS and biotin synthetases"/>
    <property type="match status" value="1"/>
</dbReference>
<proteinExistence type="inferred from homology"/>
<evidence type="ECO:0000256" key="4">
    <source>
        <dbReference type="ARBA" id="ARBA00022741"/>
    </source>
</evidence>
<keyword evidence="3" id="KW-0436">Ligase</keyword>
<dbReference type="CDD" id="cd00770">
    <property type="entry name" value="SerRS_core"/>
    <property type="match status" value="1"/>
</dbReference>
<dbReference type="PRINTS" id="PR00981">
    <property type="entry name" value="TRNASYNTHSER"/>
</dbReference>
<feature type="binding site" evidence="10">
    <location>
        <begin position="303"/>
        <end position="306"/>
    </location>
    <ligand>
        <name>ATP</name>
        <dbReference type="ChEBI" id="CHEBI:30616"/>
    </ligand>
</feature>
<name>A0A7S1EB37_HEMAN</name>
<evidence type="ECO:0000256" key="2">
    <source>
        <dbReference type="ARBA" id="ARBA00012840"/>
    </source>
</evidence>
<dbReference type="InterPro" id="IPR033729">
    <property type="entry name" value="SerRS_core"/>
</dbReference>
<dbReference type="Gene3D" id="3.30.930.10">
    <property type="entry name" value="Bira Bifunctional Protein, Domain 2"/>
    <property type="match status" value="1"/>
</dbReference>
<feature type="domain" description="Aminoacyl-transfer RNA synthetases class-II family profile" evidence="11">
    <location>
        <begin position="163"/>
        <end position="443"/>
    </location>
</feature>
<dbReference type="FunFam" id="3.30.930.10:FF:000026">
    <property type="entry name" value="Seryl-tRNA synthetase, cytoplasmic"/>
    <property type="match status" value="1"/>
</dbReference>
<feature type="binding site" evidence="9">
    <location>
        <position position="287"/>
    </location>
    <ligand>
        <name>L-serine</name>
        <dbReference type="ChEBI" id="CHEBI:33384"/>
    </ligand>
</feature>
<evidence type="ECO:0000256" key="7">
    <source>
        <dbReference type="ARBA" id="ARBA00023146"/>
    </source>
</evidence>
<dbReference type="InterPro" id="IPR006195">
    <property type="entry name" value="aa-tRNA-synth_II"/>
</dbReference>
<dbReference type="GO" id="GO:0005524">
    <property type="term" value="F:ATP binding"/>
    <property type="evidence" value="ECO:0007669"/>
    <property type="project" value="UniProtKB-KW"/>
</dbReference>
<dbReference type="InterPro" id="IPR002314">
    <property type="entry name" value="aa-tRNA-synt_IIb"/>
</dbReference>
<dbReference type="InterPro" id="IPR002317">
    <property type="entry name" value="Ser-tRNA-ligase_type_1"/>
</dbReference>
<sequence length="469" mass="52543">MLDINLFRAEKGGNPDLIRESQRRRFAKVEAVDEVIAVDVEWRQLQFQVDELRGQFGKKNKEVAMKKKAKEDADKEIAECKEIDVQIKAKEAECDAVSAKRDELLKGIGNLVPDSVPVSDNEDLNAIIRVSDLDKVLPADQMKEYKTVKELDDVCKKGEGKLSHVDLIQMLGLADTDRGATVGGNRGYYLVGDGVLLNQALINYGLSFLVPRGYVPLQTPFFMQKEAMAAVAQLAQFDDELYKVSGEGEDKYLIATSEQPIAAYHRNLWMDPKELPKKYCGLSTCFRKEVGSHGRDTLGIFRVHQFEKIEQFCLTQPEDDKSWEMLESMITASEGFYKSLGIPYRVVTIVSGALNDAAAKKYDLEAYFPGSGAYRELVSCSNCTDYQARRLETRFGTAGQKKAGGGQAAKQYVHMLNSTLTATERTLCCLVENYQTDKGMNVPEVLQPFMGGKTFIPFVKQLKDLKEKK</sequence>
<gene>
    <name evidence="12" type="ORF">HAND00432_LOCUS20888</name>
</gene>
<dbReference type="Pfam" id="PF02403">
    <property type="entry name" value="Seryl_tRNA_N"/>
    <property type="match status" value="1"/>
</dbReference>
<dbReference type="PANTHER" id="PTHR11778">
    <property type="entry name" value="SERYL-TRNA SYNTHETASE"/>
    <property type="match status" value="1"/>
</dbReference>
<evidence type="ECO:0000256" key="5">
    <source>
        <dbReference type="ARBA" id="ARBA00022840"/>
    </source>
</evidence>
<evidence type="ECO:0000259" key="11">
    <source>
        <dbReference type="PROSITE" id="PS50862"/>
    </source>
</evidence>
<keyword evidence="6" id="KW-0648">Protein biosynthesis</keyword>
<dbReference type="AlphaFoldDB" id="A0A7S1EB37"/>
<evidence type="ECO:0000256" key="3">
    <source>
        <dbReference type="ARBA" id="ARBA00022598"/>
    </source>
</evidence>
<protein>
    <recommendedName>
        <fullName evidence="2">serine--tRNA ligase</fullName>
        <ecNumber evidence="2">6.1.1.11</ecNumber>
    </recommendedName>
    <alternativeName>
        <fullName evidence="8">Seryl-tRNA synthetase</fullName>
    </alternativeName>
</protein>
<dbReference type="GO" id="GO:0006434">
    <property type="term" value="P:seryl-tRNA aminoacylation"/>
    <property type="evidence" value="ECO:0007669"/>
    <property type="project" value="InterPro"/>
</dbReference>
<accession>A0A7S1EB37</accession>
<dbReference type="EC" id="6.1.1.11" evidence="2"/>
<feature type="site" description="Important for serine binding" evidence="9">
    <location>
        <position position="419"/>
    </location>
</feature>
<dbReference type="InterPro" id="IPR042103">
    <property type="entry name" value="SerRS_1_N_sf"/>
</dbReference>
<feature type="binding site" evidence="9">
    <location>
        <position position="310"/>
    </location>
    <ligand>
        <name>L-serine</name>
        <dbReference type="ChEBI" id="CHEBI:33384"/>
    </ligand>
</feature>
<reference evidence="12" key="1">
    <citation type="submission" date="2021-01" db="EMBL/GenBank/DDBJ databases">
        <authorList>
            <person name="Corre E."/>
            <person name="Pelletier E."/>
            <person name="Niang G."/>
            <person name="Scheremetjew M."/>
            <person name="Finn R."/>
            <person name="Kale V."/>
            <person name="Holt S."/>
            <person name="Cochrane G."/>
            <person name="Meng A."/>
            <person name="Brown T."/>
            <person name="Cohen L."/>
        </authorList>
    </citation>
    <scope>NUCLEOTIDE SEQUENCE</scope>
    <source>
        <strain evidence="12">CCMP644</strain>
    </source>
</reference>
<evidence type="ECO:0000256" key="1">
    <source>
        <dbReference type="ARBA" id="ARBA00010728"/>
    </source>
</evidence>
<dbReference type="Gene3D" id="1.10.287.40">
    <property type="entry name" value="Serine-tRNA synthetase, tRNA binding domain"/>
    <property type="match status" value="1"/>
</dbReference>